<feature type="transmembrane region" description="Helical" evidence="4">
    <location>
        <begin position="368"/>
        <end position="388"/>
    </location>
</feature>
<dbReference type="Gene3D" id="3.90.550.10">
    <property type="entry name" value="Spore Coat Polysaccharide Biosynthesis Protein SpsA, Chain A"/>
    <property type="match status" value="1"/>
</dbReference>
<comment type="similarity">
    <text evidence="1">Belongs to the glycosyltransferase 2 family.</text>
</comment>
<keyword evidence="2 6" id="KW-0328">Glycosyltransferase</keyword>
<keyword evidence="3 6" id="KW-0808">Transferase</keyword>
<feature type="transmembrane region" description="Helical" evidence="4">
    <location>
        <begin position="311"/>
        <end position="329"/>
    </location>
</feature>
<feature type="transmembrane region" description="Helical" evidence="4">
    <location>
        <begin position="335"/>
        <end position="356"/>
    </location>
</feature>
<keyword evidence="4" id="KW-0472">Membrane</keyword>
<dbReference type="RefSeq" id="WP_077026574.1">
    <property type="nucleotide sequence ID" value="NZ_CP017641.1"/>
</dbReference>
<evidence type="ECO:0000256" key="3">
    <source>
        <dbReference type="ARBA" id="ARBA00022679"/>
    </source>
</evidence>
<dbReference type="GO" id="GO:0016757">
    <property type="term" value="F:glycosyltransferase activity"/>
    <property type="evidence" value="ECO:0007669"/>
    <property type="project" value="UniProtKB-KW"/>
</dbReference>
<dbReference type="InterPro" id="IPR029044">
    <property type="entry name" value="Nucleotide-diphossugar_trans"/>
</dbReference>
<dbReference type="EMBL" id="CP017641">
    <property type="protein sequence ID" value="APZ95411.1"/>
    <property type="molecule type" value="Genomic_DNA"/>
</dbReference>
<keyword evidence="4" id="KW-1133">Transmembrane helix</keyword>
<evidence type="ECO:0000313" key="6">
    <source>
        <dbReference type="EMBL" id="APZ95411.1"/>
    </source>
</evidence>
<proteinExistence type="inferred from homology"/>
<dbReference type="EC" id="2.4.1.-" evidence="6"/>
<dbReference type="SUPFAM" id="SSF53448">
    <property type="entry name" value="Nucleotide-diphospho-sugar transferases"/>
    <property type="match status" value="1"/>
</dbReference>
<evidence type="ECO:0000313" key="7">
    <source>
        <dbReference type="Proteomes" id="UP000187735"/>
    </source>
</evidence>
<sequence>MAWIALAASTAALYWIYDGYGRFLRLAVALQKMFRSRSHSKTARRDKTAFGTDSRTEHEQPELTVLLTVHNEEEVISKRIHNLLESQYPADRLKVLIASDGSTDGTSSIVRNFDDDRVSLFESPGLGKTGTQNEALKQVTSDIVVFTDADIVFDSDFLQRIADRFRDPNVGAVDGRLLYAANPNDANTTSQGFYWNYEMTVRHLESQLGWLAVVAGASFAVRRELLQTMDPSIGEDCIVPLDVVQQGYLVVHEPDAKAFDEFEEGSGITLRRRIRQTLRNWQGTWSRPALLNPLRHPWYALALWSHKLMRWLSPVFLLVALCSSTWLLITVPTAFSFAAAAPYLALFGMAALGWLAAATGRRIPYTGVAFSFVLANTAFLVGIARAIVGRRVHAYKNA</sequence>
<feature type="domain" description="Glycosyltransferase 2-like" evidence="5">
    <location>
        <begin position="64"/>
        <end position="227"/>
    </location>
</feature>
<reference evidence="6 7" key="1">
    <citation type="journal article" date="2016" name="Front. Microbiol.">
        <title>Fuerstia marisgermanicae gen. nov., sp. nov., an Unusual Member of the Phylum Planctomycetes from the German Wadden Sea.</title>
        <authorList>
            <person name="Kohn T."/>
            <person name="Heuer A."/>
            <person name="Jogler M."/>
            <person name="Vollmers J."/>
            <person name="Boedeker C."/>
            <person name="Bunk B."/>
            <person name="Rast P."/>
            <person name="Borchert D."/>
            <person name="Glockner I."/>
            <person name="Freese H.M."/>
            <person name="Klenk H.P."/>
            <person name="Overmann J."/>
            <person name="Kaster A.K."/>
            <person name="Rohde M."/>
            <person name="Wiegand S."/>
            <person name="Jogler C."/>
        </authorList>
    </citation>
    <scope>NUCLEOTIDE SEQUENCE [LARGE SCALE GENOMIC DNA]</scope>
    <source>
        <strain evidence="6 7">NH11</strain>
    </source>
</reference>
<dbReference type="Pfam" id="PF00535">
    <property type="entry name" value="Glycos_transf_2"/>
    <property type="match status" value="1"/>
</dbReference>
<dbReference type="OrthoDB" id="9766299at2"/>
<keyword evidence="7" id="KW-1185">Reference proteome</keyword>
<accession>A0A1P8WMZ6</accession>
<name>A0A1P8WMZ6_9PLAN</name>
<organism evidence="6 7">
    <name type="scientific">Fuerstiella marisgermanici</name>
    <dbReference type="NCBI Taxonomy" id="1891926"/>
    <lineage>
        <taxon>Bacteria</taxon>
        <taxon>Pseudomonadati</taxon>
        <taxon>Planctomycetota</taxon>
        <taxon>Planctomycetia</taxon>
        <taxon>Planctomycetales</taxon>
        <taxon>Planctomycetaceae</taxon>
        <taxon>Fuerstiella</taxon>
    </lineage>
</organism>
<dbReference type="Proteomes" id="UP000187735">
    <property type="component" value="Chromosome"/>
</dbReference>
<evidence type="ECO:0000256" key="2">
    <source>
        <dbReference type="ARBA" id="ARBA00022676"/>
    </source>
</evidence>
<dbReference type="STRING" id="1891926.Fuma_05069"/>
<evidence type="ECO:0000259" key="5">
    <source>
        <dbReference type="Pfam" id="PF00535"/>
    </source>
</evidence>
<dbReference type="PANTHER" id="PTHR43630:SF1">
    <property type="entry name" value="POLY-BETA-1,6-N-ACETYL-D-GLUCOSAMINE SYNTHASE"/>
    <property type="match status" value="1"/>
</dbReference>
<keyword evidence="4" id="KW-0812">Transmembrane</keyword>
<evidence type="ECO:0000256" key="1">
    <source>
        <dbReference type="ARBA" id="ARBA00006739"/>
    </source>
</evidence>
<protein>
    <submittedName>
        <fullName evidence="6">Poly-beta-1,6-N-acetyl-D-glucosamine synthase</fullName>
        <ecNumber evidence="6">2.4.1.-</ecNumber>
    </submittedName>
</protein>
<dbReference type="AlphaFoldDB" id="A0A1P8WMZ6"/>
<gene>
    <name evidence="6" type="primary">icaA</name>
    <name evidence="6" type="ORF">Fuma_05069</name>
</gene>
<dbReference type="PANTHER" id="PTHR43630">
    <property type="entry name" value="POLY-BETA-1,6-N-ACETYL-D-GLUCOSAMINE SYNTHASE"/>
    <property type="match status" value="1"/>
</dbReference>
<dbReference type="InterPro" id="IPR001173">
    <property type="entry name" value="Glyco_trans_2-like"/>
</dbReference>
<dbReference type="KEGG" id="fmr:Fuma_05069"/>
<evidence type="ECO:0000256" key="4">
    <source>
        <dbReference type="SAM" id="Phobius"/>
    </source>
</evidence>